<dbReference type="EMBL" id="ML987197">
    <property type="protein sequence ID" value="KAF2247147.1"/>
    <property type="molecule type" value="Genomic_DNA"/>
</dbReference>
<dbReference type="PANTHER" id="PTHR24359">
    <property type="entry name" value="SERINE/THREONINE-PROTEIN KINASE SBK1"/>
    <property type="match status" value="1"/>
</dbReference>
<evidence type="ECO:0000313" key="2">
    <source>
        <dbReference type="EMBL" id="KAF2247147.1"/>
    </source>
</evidence>
<dbReference type="GO" id="GO:0005524">
    <property type="term" value="F:ATP binding"/>
    <property type="evidence" value="ECO:0007669"/>
    <property type="project" value="InterPro"/>
</dbReference>
<organism evidence="2 3">
    <name type="scientific">Trematosphaeria pertusa</name>
    <dbReference type="NCBI Taxonomy" id="390896"/>
    <lineage>
        <taxon>Eukaryota</taxon>
        <taxon>Fungi</taxon>
        <taxon>Dikarya</taxon>
        <taxon>Ascomycota</taxon>
        <taxon>Pezizomycotina</taxon>
        <taxon>Dothideomycetes</taxon>
        <taxon>Pleosporomycetidae</taxon>
        <taxon>Pleosporales</taxon>
        <taxon>Massarineae</taxon>
        <taxon>Trematosphaeriaceae</taxon>
        <taxon>Trematosphaeria</taxon>
    </lineage>
</organism>
<feature type="domain" description="Protein kinase" evidence="1">
    <location>
        <begin position="1"/>
        <end position="161"/>
    </location>
</feature>
<dbReference type="OrthoDB" id="4062651at2759"/>
<dbReference type="Gene3D" id="1.10.510.10">
    <property type="entry name" value="Transferase(Phosphotransferase) domain 1"/>
    <property type="match status" value="1"/>
</dbReference>
<protein>
    <submittedName>
        <fullName evidence="2">Kinase-like protein</fullName>
    </submittedName>
</protein>
<keyword evidence="3" id="KW-1185">Reference proteome</keyword>
<dbReference type="InterPro" id="IPR011009">
    <property type="entry name" value="Kinase-like_dom_sf"/>
</dbReference>
<dbReference type="PROSITE" id="PS00108">
    <property type="entry name" value="PROTEIN_KINASE_ST"/>
    <property type="match status" value="1"/>
</dbReference>
<keyword evidence="2" id="KW-0418">Kinase</keyword>
<dbReference type="SUPFAM" id="SSF56112">
    <property type="entry name" value="Protein kinase-like (PK-like)"/>
    <property type="match status" value="1"/>
</dbReference>
<dbReference type="InterPro" id="IPR000719">
    <property type="entry name" value="Prot_kinase_dom"/>
</dbReference>
<dbReference type="PROSITE" id="PS50011">
    <property type="entry name" value="PROTEIN_KINASE_DOM"/>
    <property type="match status" value="1"/>
</dbReference>
<dbReference type="InterPro" id="IPR008271">
    <property type="entry name" value="Ser/Thr_kinase_AS"/>
</dbReference>
<dbReference type="GO" id="GO:0004674">
    <property type="term" value="F:protein serine/threonine kinase activity"/>
    <property type="evidence" value="ECO:0007669"/>
    <property type="project" value="TreeGrafter"/>
</dbReference>
<keyword evidence="2" id="KW-0808">Transferase</keyword>
<proteinExistence type="predicted"/>
<evidence type="ECO:0000259" key="1">
    <source>
        <dbReference type="PROSITE" id="PS50011"/>
    </source>
</evidence>
<accession>A0A6A6IA92</accession>
<name>A0A6A6IA92_9PLEO</name>
<dbReference type="Proteomes" id="UP000800094">
    <property type="component" value="Unassembled WGS sequence"/>
</dbReference>
<dbReference type="AlphaFoldDB" id="A0A6A6IA92"/>
<dbReference type="Pfam" id="PF00069">
    <property type="entry name" value="Pkinase"/>
    <property type="match status" value="1"/>
</dbReference>
<reference evidence="2" key="1">
    <citation type="journal article" date="2020" name="Stud. Mycol.">
        <title>101 Dothideomycetes genomes: a test case for predicting lifestyles and emergence of pathogens.</title>
        <authorList>
            <person name="Haridas S."/>
            <person name="Albert R."/>
            <person name="Binder M."/>
            <person name="Bloem J."/>
            <person name="Labutti K."/>
            <person name="Salamov A."/>
            <person name="Andreopoulos B."/>
            <person name="Baker S."/>
            <person name="Barry K."/>
            <person name="Bills G."/>
            <person name="Bluhm B."/>
            <person name="Cannon C."/>
            <person name="Castanera R."/>
            <person name="Culley D."/>
            <person name="Daum C."/>
            <person name="Ezra D."/>
            <person name="Gonzalez J."/>
            <person name="Henrissat B."/>
            <person name="Kuo A."/>
            <person name="Liang C."/>
            <person name="Lipzen A."/>
            <person name="Lutzoni F."/>
            <person name="Magnuson J."/>
            <person name="Mondo S."/>
            <person name="Nolan M."/>
            <person name="Ohm R."/>
            <person name="Pangilinan J."/>
            <person name="Park H.-J."/>
            <person name="Ramirez L."/>
            <person name="Alfaro M."/>
            <person name="Sun H."/>
            <person name="Tritt A."/>
            <person name="Yoshinaga Y."/>
            <person name="Zwiers L.-H."/>
            <person name="Turgeon B."/>
            <person name="Goodwin S."/>
            <person name="Spatafora J."/>
            <person name="Crous P."/>
            <person name="Grigoriev I."/>
        </authorList>
    </citation>
    <scope>NUCLEOTIDE SEQUENCE</scope>
    <source>
        <strain evidence="2">CBS 122368</strain>
    </source>
</reference>
<dbReference type="PANTHER" id="PTHR24359:SF1">
    <property type="entry name" value="INHIBITOR OF NUCLEAR FACTOR KAPPA-B KINASE EPSILON SUBUNIT HOMOLOG 1-RELATED"/>
    <property type="match status" value="1"/>
</dbReference>
<dbReference type="GeneID" id="54586806"/>
<evidence type="ECO:0000313" key="3">
    <source>
        <dbReference type="Proteomes" id="UP000800094"/>
    </source>
</evidence>
<sequence length="161" mass="18275">MDGTPMLSIPVQKRRILEGEDAAIKDAESPYEALDLLGFGGHAYVEKVVDDIRAMLCREVDIIRALAPHPHIIRVHATCSTETRLSIVLQPVADSGDLAEFLKLYRCLTSYEPEKDAYRKIIQQAFGCLSHCLDYIHKEGRIVRHKDIKPSNILIHRAWPF</sequence>
<gene>
    <name evidence="2" type="ORF">BU26DRAFT_566141</name>
</gene>
<dbReference type="RefSeq" id="XP_033682151.1">
    <property type="nucleotide sequence ID" value="XM_033833476.1"/>
</dbReference>